<gene>
    <name evidence="1" type="ORF">ACFSF0_08435</name>
</gene>
<comment type="caution">
    <text evidence="1">The sequence shown here is derived from an EMBL/GenBank/DDBJ whole genome shotgun (WGS) entry which is preliminary data.</text>
</comment>
<dbReference type="RefSeq" id="WP_187265799.1">
    <property type="nucleotide sequence ID" value="NZ_JBHUEJ010000017.1"/>
</dbReference>
<name>A0ABW4KS88_9BURK</name>
<sequence>MESPVVRRAGLPSVCRQAKASVGAVFVVTLLFAPSWAYAESLRCSGGSVSEGDASVALLRNCGAPAAQTSHCEPVYQPAYRPMAPGYGESYNVPGANAYFYPPTQACVPTEQWLYDRGAGNLPAIVRIVSGTVRTISYGNGAR</sequence>
<dbReference type="EMBL" id="JBHUEJ010000017">
    <property type="protein sequence ID" value="MFD1710629.1"/>
    <property type="molecule type" value="Genomic_DNA"/>
</dbReference>
<dbReference type="InterPro" id="IPR021268">
    <property type="entry name" value="DUF2845"/>
</dbReference>
<organism evidence="1 2">
    <name type="scientific">Ottowia flava</name>
    <dbReference type="NCBI Taxonomy" id="2675430"/>
    <lineage>
        <taxon>Bacteria</taxon>
        <taxon>Pseudomonadati</taxon>
        <taxon>Pseudomonadota</taxon>
        <taxon>Betaproteobacteria</taxon>
        <taxon>Burkholderiales</taxon>
        <taxon>Comamonadaceae</taxon>
        <taxon>Ottowia</taxon>
    </lineage>
</organism>
<protein>
    <submittedName>
        <fullName evidence="1">DUF2845 domain-containing protein</fullName>
    </submittedName>
</protein>
<accession>A0ABW4KS88</accession>
<keyword evidence="2" id="KW-1185">Reference proteome</keyword>
<reference evidence="2" key="1">
    <citation type="journal article" date="2019" name="Int. J. Syst. Evol. Microbiol.">
        <title>The Global Catalogue of Microorganisms (GCM) 10K type strain sequencing project: providing services to taxonomists for standard genome sequencing and annotation.</title>
        <authorList>
            <consortium name="The Broad Institute Genomics Platform"/>
            <consortium name="The Broad Institute Genome Sequencing Center for Infectious Disease"/>
            <person name="Wu L."/>
            <person name="Ma J."/>
        </authorList>
    </citation>
    <scope>NUCLEOTIDE SEQUENCE [LARGE SCALE GENOMIC DNA]</scope>
    <source>
        <strain evidence="2">LMG 29247</strain>
    </source>
</reference>
<evidence type="ECO:0000313" key="2">
    <source>
        <dbReference type="Proteomes" id="UP001597304"/>
    </source>
</evidence>
<evidence type="ECO:0000313" key="1">
    <source>
        <dbReference type="EMBL" id="MFD1710629.1"/>
    </source>
</evidence>
<dbReference type="Pfam" id="PF11006">
    <property type="entry name" value="DUF2845"/>
    <property type="match status" value="1"/>
</dbReference>
<proteinExistence type="predicted"/>
<dbReference type="Proteomes" id="UP001597304">
    <property type="component" value="Unassembled WGS sequence"/>
</dbReference>